<proteinExistence type="predicted"/>
<evidence type="ECO:0008006" key="3">
    <source>
        <dbReference type="Google" id="ProtNLM"/>
    </source>
</evidence>
<evidence type="ECO:0000313" key="1">
    <source>
        <dbReference type="EMBL" id="KZV89617.1"/>
    </source>
</evidence>
<evidence type="ECO:0000313" key="2">
    <source>
        <dbReference type="Proteomes" id="UP000077266"/>
    </source>
</evidence>
<dbReference type="Proteomes" id="UP000077266">
    <property type="component" value="Unassembled WGS sequence"/>
</dbReference>
<dbReference type="InterPro" id="IPR032675">
    <property type="entry name" value="LRR_dom_sf"/>
</dbReference>
<protein>
    <recommendedName>
        <fullName evidence="3">F-box domain-containing protein</fullName>
    </recommendedName>
</protein>
<dbReference type="Gene3D" id="3.80.10.10">
    <property type="entry name" value="Ribonuclease Inhibitor"/>
    <property type="match status" value="1"/>
</dbReference>
<organism evidence="1 2">
    <name type="scientific">Exidia glandulosa HHB12029</name>
    <dbReference type="NCBI Taxonomy" id="1314781"/>
    <lineage>
        <taxon>Eukaryota</taxon>
        <taxon>Fungi</taxon>
        <taxon>Dikarya</taxon>
        <taxon>Basidiomycota</taxon>
        <taxon>Agaricomycotina</taxon>
        <taxon>Agaricomycetes</taxon>
        <taxon>Auriculariales</taxon>
        <taxon>Exidiaceae</taxon>
        <taxon>Exidia</taxon>
    </lineage>
</organism>
<dbReference type="AlphaFoldDB" id="A0A165FW26"/>
<accession>A0A165FW26</accession>
<reference evidence="1 2" key="1">
    <citation type="journal article" date="2016" name="Mol. Biol. Evol.">
        <title>Comparative Genomics of Early-Diverging Mushroom-Forming Fungi Provides Insights into the Origins of Lignocellulose Decay Capabilities.</title>
        <authorList>
            <person name="Nagy L.G."/>
            <person name="Riley R."/>
            <person name="Tritt A."/>
            <person name="Adam C."/>
            <person name="Daum C."/>
            <person name="Floudas D."/>
            <person name="Sun H."/>
            <person name="Yadav J.S."/>
            <person name="Pangilinan J."/>
            <person name="Larsson K.H."/>
            <person name="Matsuura K."/>
            <person name="Barry K."/>
            <person name="Labutti K."/>
            <person name="Kuo R."/>
            <person name="Ohm R.A."/>
            <person name="Bhattacharya S.S."/>
            <person name="Shirouzu T."/>
            <person name="Yoshinaga Y."/>
            <person name="Martin F.M."/>
            <person name="Grigoriev I.V."/>
            <person name="Hibbett D.S."/>
        </authorList>
    </citation>
    <scope>NUCLEOTIDE SEQUENCE [LARGE SCALE GENOMIC DNA]</scope>
    <source>
        <strain evidence="1 2">HHB12029</strain>
    </source>
</reference>
<dbReference type="SUPFAM" id="SSF52047">
    <property type="entry name" value="RNI-like"/>
    <property type="match status" value="1"/>
</dbReference>
<sequence length="418" mass="47546">MPLGMTWASLSPELLSIIHKMLVDDRFSSRVEDRFFKFSYGNLNPVSLPPLPLAHAALVNRHWHNIATEHLYGRIFVHTPLVLERLVQSLSSNEELPYFIRYVTLCHDCASTREDRNSPQARERERRAWQFLNLLLPGRLIHLAISPQSVTSGSPDSLDASYSSAQLPCLPRLVSLTMLTWPHTPMRYLDFTAMLRRWMHQASRTLSYLSIPDVPLLADGSSAFPATLKLRGLHAVHGRNIDFAGLCASISHETLESLSLRMEMPDRANRVKDALIALAPRLQALHLSSSVTITPFTEALPHFHRLHTLFIALNDDHFDIFLSHIPSSLRRLEIVLNSMPWSNPLDFHIQETVSAAQKILQLNSLSSLSRLMMTNSYPDSNFPFMSIDHTVFESTIALAATRDITLTFMELFPRQLEW</sequence>
<keyword evidence="2" id="KW-1185">Reference proteome</keyword>
<gene>
    <name evidence="1" type="ORF">EXIGLDRAFT_771604</name>
</gene>
<name>A0A165FW26_EXIGL</name>
<dbReference type="EMBL" id="KV426068">
    <property type="protein sequence ID" value="KZV89617.1"/>
    <property type="molecule type" value="Genomic_DNA"/>
</dbReference>
<dbReference type="InParanoid" id="A0A165FW26"/>